<dbReference type="InterPro" id="IPR013103">
    <property type="entry name" value="RVT_2"/>
</dbReference>
<dbReference type="InterPro" id="IPR012337">
    <property type="entry name" value="RNaseH-like_sf"/>
</dbReference>
<evidence type="ECO:0000259" key="7">
    <source>
        <dbReference type="PROSITE" id="PS50158"/>
    </source>
</evidence>
<dbReference type="EMBL" id="JAJFAZ020000004">
    <property type="protein sequence ID" value="KAI5333709.1"/>
    <property type="molecule type" value="Genomic_DNA"/>
</dbReference>
<protein>
    <recommendedName>
        <fullName evidence="11">BURP domain-containing protein</fullName>
    </recommendedName>
</protein>
<feature type="domain" description="Integrase catalytic" evidence="8">
    <location>
        <begin position="528"/>
        <end position="694"/>
    </location>
</feature>
<dbReference type="SUPFAM" id="SSF56672">
    <property type="entry name" value="DNA/RNA polymerases"/>
    <property type="match status" value="1"/>
</dbReference>
<keyword evidence="5" id="KW-0862">Zinc</keyword>
<keyword evidence="5" id="KW-0863">Zinc-finger</keyword>
<dbReference type="Pfam" id="PF13976">
    <property type="entry name" value="gag_pre-integrs"/>
    <property type="match status" value="1"/>
</dbReference>
<evidence type="ECO:0008006" key="11">
    <source>
        <dbReference type="Google" id="ProtNLM"/>
    </source>
</evidence>
<dbReference type="CDD" id="cd09272">
    <property type="entry name" value="RNase_HI_RT_Ty1"/>
    <property type="match status" value="1"/>
</dbReference>
<feature type="compositionally biased region" description="Polar residues" evidence="6">
    <location>
        <begin position="250"/>
        <end position="259"/>
    </location>
</feature>
<name>A0AAD4W098_PRUDU</name>
<evidence type="ECO:0000256" key="1">
    <source>
        <dbReference type="ARBA" id="ARBA00022670"/>
    </source>
</evidence>
<accession>A0AAD4W098</accession>
<dbReference type="InterPro" id="IPR001878">
    <property type="entry name" value="Znf_CCHC"/>
</dbReference>
<feature type="domain" description="CCHC-type" evidence="7">
    <location>
        <begin position="287"/>
        <end position="303"/>
    </location>
</feature>
<dbReference type="PANTHER" id="PTHR42648">
    <property type="entry name" value="TRANSPOSASE, PUTATIVE-RELATED"/>
    <property type="match status" value="1"/>
</dbReference>
<evidence type="ECO:0000256" key="6">
    <source>
        <dbReference type="SAM" id="MobiDB-lite"/>
    </source>
</evidence>
<sequence>MAGSGGSDLRAPIFNGENYEFWKIRMRTIFKSHGIWNLVEKGLQVPDSKADEEGLSDSEMVSLLMKDAKALGIIQGAVSDDIFPRISNEETSKGAWDILHQEFHGDKQVRSIMLQGLRRDFEYTRMRDDEILSGYITRLLELVNQMKGYGEDLTKGRIVQKLLISLTKEFDPVCYVIEQTRDIETIEVQEVIAALRGFAQRLDRHAESTTEKAFSSMSINSKGSQSSSSSGSNKSKKNWKSKDKKWDSKPQNSANQGGKPSQGDKFGKCKHCEKLHYGECWFKGKPKCHGCNRFGHFVKDCDQANKAGKLANIANQVTEPAIMFYACHAATIGKNVNMWYVDRACSNHMTSHESLLVNVDKSVKSKVKMGTGDLVQSIGKGTLAIEMKGVTRYIKEVMIVPGLDENLLSVGQMIEHGHWLVFGDNAVDIYGDRQLEDCIARVPMKGNRCFPLNLDYVNPPVANRATVGETSWLWHRRFGHLNYISLKLLQERDMVQGLPSLQENEKVCSGCAVSKNNISSFDKEGAWRASQPLELIHSDICGPMQTITLGGNIYFLTFIDDHTRMCWVFFLQHKSQAFNIFKRFKSMVELQSGHQIKKLRSDRGGEYTSLDFSKFCEEMGLERQLTIGYSPQQNGVAERKNRTVVEMARAMMHEKKIPLKFWAEAVNTAVYLQNRSPTSALDNSTPFEKFSGRKPGVKHLRIFGSLCYIHIPTQKRHKLEDTGENGVFVGYGVCEKGYRVLNLRTQKIELSRSVIFDEEAMWNWETSEALQIPMSWGDGASSTISDLDSEPNLLQHQFVQSPMETQTSSDVHATHDSAPLEPYDHTPKKWKNLSEVYAQCKMSIIEPENFEEAIKDEAWGKAMTEEILMIEKNSTWELVDRPSSKPIVGVKWIFKIKLNLDGSIKKHKARLVAKGFTQKPGIDFNETFAPVARLDTIRTLIALAAQKGWKLWQLDVKSAFLYGVLEEEVYVDQPDGFVVNGDEDKVYRLRKALYGLKQAPRAWYSEIDSYLSQCGFHKSPSEATLYVRTKEGVGTLIVSIYVDDIVYTGSSDEMMKEFKAEMMCKYEMSDLGLLHHFLGMGVTQTEGSIFIHQKKYALTLLDKFGLKDCKSVSTPLVATDKLKREDGSDAADESLFRKIVGSLLYLTATRPDIMFSACLLARFMHNPSKMHYGAAKRVLRYIQGTIDYGIEYVTGKSALLVGYCDSDWSGSEEDMKSTSGYAFSFGSGAFSWASVKQHSVALSTAEAEYVSAAEATSQAIWLRFVLEDFGEEQTTATTVFCDNTSAIAMAKNPVFHQRSKHIKRKFHFIRDAIQEEVIELLYCKGEEQIADIFTKALPKDRFDYLRRMLGVKSASTLEGSVKM</sequence>
<dbReference type="SUPFAM" id="SSF53098">
    <property type="entry name" value="Ribonuclease H-like"/>
    <property type="match status" value="1"/>
</dbReference>
<dbReference type="Gene3D" id="3.30.420.10">
    <property type="entry name" value="Ribonuclease H-like superfamily/Ribonuclease H"/>
    <property type="match status" value="1"/>
</dbReference>
<dbReference type="InterPro" id="IPR001584">
    <property type="entry name" value="Integrase_cat-core"/>
</dbReference>
<feature type="compositionally biased region" description="Low complexity" evidence="6">
    <location>
        <begin position="215"/>
        <end position="233"/>
    </location>
</feature>
<dbReference type="InterPro" id="IPR054722">
    <property type="entry name" value="PolX-like_BBD"/>
</dbReference>
<evidence type="ECO:0000313" key="10">
    <source>
        <dbReference type="Proteomes" id="UP001054821"/>
    </source>
</evidence>
<comment type="caution">
    <text evidence="9">The sequence shown here is derived from an EMBL/GenBank/DDBJ whole genome shotgun (WGS) entry which is preliminary data.</text>
</comment>
<proteinExistence type="predicted"/>
<keyword evidence="3" id="KW-0064">Aspartyl protease</keyword>
<dbReference type="GO" id="GO:0015074">
    <property type="term" value="P:DNA integration"/>
    <property type="evidence" value="ECO:0007669"/>
    <property type="project" value="InterPro"/>
</dbReference>
<dbReference type="InterPro" id="IPR039537">
    <property type="entry name" value="Retrotran_Ty1/copia-like"/>
</dbReference>
<dbReference type="Pfam" id="PF14223">
    <property type="entry name" value="Retrotran_gag_2"/>
    <property type="match status" value="1"/>
</dbReference>
<reference evidence="9 10" key="1">
    <citation type="journal article" date="2022" name="G3 (Bethesda)">
        <title>Whole-genome sequence and methylome profiling of the almond [Prunus dulcis (Mill.) D.A. Webb] cultivar 'Nonpareil'.</title>
        <authorList>
            <person name="D'Amico-Willman K.M."/>
            <person name="Ouma W.Z."/>
            <person name="Meulia T."/>
            <person name="Sideli G.M."/>
            <person name="Gradziel T.M."/>
            <person name="Fresnedo-Ramirez J."/>
        </authorList>
    </citation>
    <scope>NUCLEOTIDE SEQUENCE [LARGE SCALE GENOMIC DNA]</scope>
    <source>
        <strain evidence="9">Clone GOH B32 T37-40</strain>
    </source>
</reference>
<dbReference type="InterPro" id="IPR036397">
    <property type="entry name" value="RNaseH_sf"/>
</dbReference>
<gene>
    <name evidence="9" type="ORF">L3X38_023841</name>
</gene>
<dbReference type="PROSITE" id="PS50994">
    <property type="entry name" value="INTEGRASE"/>
    <property type="match status" value="1"/>
</dbReference>
<dbReference type="GO" id="GO:0004190">
    <property type="term" value="F:aspartic-type endopeptidase activity"/>
    <property type="evidence" value="ECO:0007669"/>
    <property type="project" value="UniProtKB-KW"/>
</dbReference>
<keyword evidence="10" id="KW-1185">Reference proteome</keyword>
<evidence type="ECO:0000259" key="8">
    <source>
        <dbReference type="PROSITE" id="PS50994"/>
    </source>
</evidence>
<organism evidence="9 10">
    <name type="scientific">Prunus dulcis</name>
    <name type="common">Almond</name>
    <name type="synonym">Amygdalus dulcis</name>
    <dbReference type="NCBI Taxonomy" id="3755"/>
    <lineage>
        <taxon>Eukaryota</taxon>
        <taxon>Viridiplantae</taxon>
        <taxon>Streptophyta</taxon>
        <taxon>Embryophyta</taxon>
        <taxon>Tracheophyta</taxon>
        <taxon>Spermatophyta</taxon>
        <taxon>Magnoliopsida</taxon>
        <taxon>eudicotyledons</taxon>
        <taxon>Gunneridae</taxon>
        <taxon>Pentapetalae</taxon>
        <taxon>rosids</taxon>
        <taxon>fabids</taxon>
        <taxon>Rosales</taxon>
        <taxon>Rosaceae</taxon>
        <taxon>Amygdaloideae</taxon>
        <taxon>Amygdaleae</taxon>
        <taxon>Prunus</taxon>
    </lineage>
</organism>
<evidence type="ECO:0000256" key="4">
    <source>
        <dbReference type="ARBA" id="ARBA00022801"/>
    </source>
</evidence>
<evidence type="ECO:0000256" key="3">
    <source>
        <dbReference type="ARBA" id="ARBA00022750"/>
    </source>
</evidence>
<dbReference type="InterPro" id="IPR043502">
    <property type="entry name" value="DNA/RNA_pol_sf"/>
</dbReference>
<feature type="region of interest" description="Disordered" evidence="6">
    <location>
        <begin position="210"/>
        <end position="264"/>
    </location>
</feature>
<keyword evidence="4" id="KW-0378">Hydrolase</keyword>
<dbReference type="Proteomes" id="UP001054821">
    <property type="component" value="Chromosome 4"/>
</dbReference>
<dbReference type="Pfam" id="PF00665">
    <property type="entry name" value="rve"/>
    <property type="match status" value="1"/>
</dbReference>
<evidence type="ECO:0000256" key="2">
    <source>
        <dbReference type="ARBA" id="ARBA00022723"/>
    </source>
</evidence>
<dbReference type="GO" id="GO:0003676">
    <property type="term" value="F:nucleic acid binding"/>
    <property type="evidence" value="ECO:0007669"/>
    <property type="project" value="InterPro"/>
</dbReference>
<keyword evidence="2" id="KW-0479">Metal-binding</keyword>
<evidence type="ECO:0000256" key="5">
    <source>
        <dbReference type="PROSITE-ProRule" id="PRU00047"/>
    </source>
</evidence>
<dbReference type="GO" id="GO:0008270">
    <property type="term" value="F:zinc ion binding"/>
    <property type="evidence" value="ECO:0007669"/>
    <property type="project" value="UniProtKB-KW"/>
</dbReference>
<dbReference type="Pfam" id="PF22936">
    <property type="entry name" value="Pol_BBD"/>
    <property type="match status" value="1"/>
</dbReference>
<evidence type="ECO:0000313" key="9">
    <source>
        <dbReference type="EMBL" id="KAI5333709.1"/>
    </source>
</evidence>
<keyword evidence="1" id="KW-0645">Protease</keyword>
<dbReference type="InterPro" id="IPR057670">
    <property type="entry name" value="SH3_retrovirus"/>
</dbReference>
<dbReference type="Pfam" id="PF07727">
    <property type="entry name" value="RVT_2"/>
    <property type="match status" value="1"/>
</dbReference>
<dbReference type="PANTHER" id="PTHR42648:SF18">
    <property type="entry name" value="RETROTRANSPOSON, UNCLASSIFIED-LIKE PROTEIN"/>
    <property type="match status" value="1"/>
</dbReference>
<dbReference type="Pfam" id="PF25597">
    <property type="entry name" value="SH3_retrovirus"/>
    <property type="match status" value="1"/>
</dbReference>
<dbReference type="InterPro" id="IPR025724">
    <property type="entry name" value="GAG-pre-integrase_dom"/>
</dbReference>
<dbReference type="GO" id="GO:0006508">
    <property type="term" value="P:proteolysis"/>
    <property type="evidence" value="ECO:0007669"/>
    <property type="project" value="UniProtKB-KW"/>
</dbReference>
<dbReference type="PROSITE" id="PS50158">
    <property type="entry name" value="ZF_CCHC"/>
    <property type="match status" value="1"/>
</dbReference>